<protein>
    <submittedName>
        <fullName evidence="2">GPW/gp25 family protein</fullName>
    </submittedName>
</protein>
<dbReference type="SUPFAM" id="SSF160719">
    <property type="entry name" value="gpW/gp25-like"/>
    <property type="match status" value="1"/>
</dbReference>
<organism evidence="2 3">
    <name type="scientific">Pseudotenacibaculum haliotis</name>
    <dbReference type="NCBI Taxonomy" id="1862138"/>
    <lineage>
        <taxon>Bacteria</taxon>
        <taxon>Pseudomonadati</taxon>
        <taxon>Bacteroidota</taxon>
        <taxon>Flavobacteriia</taxon>
        <taxon>Flavobacteriales</taxon>
        <taxon>Flavobacteriaceae</taxon>
        <taxon>Pseudotenacibaculum</taxon>
    </lineage>
</organism>
<dbReference type="Pfam" id="PF04965">
    <property type="entry name" value="GPW_gp25"/>
    <property type="match status" value="1"/>
</dbReference>
<comment type="caution">
    <text evidence="2">The sequence shown here is derived from an EMBL/GenBank/DDBJ whole genome shotgun (WGS) entry which is preliminary data.</text>
</comment>
<name>A0ABW5LTB3_9FLAO</name>
<proteinExistence type="predicted"/>
<sequence>MKSKIPFLGTGWGFPPEFQIKQKCIKMLSDEEDIESSLSILLSTRLGERVMVPDYGCNLDELLFEGLNRTLITYVVELIETAILYHEPRIDVIKIDISETEPLEGKLIIEIDYRIRATNSRRNMVFPFYKEEGTDLN</sequence>
<evidence type="ECO:0000313" key="2">
    <source>
        <dbReference type="EMBL" id="MFD2567834.1"/>
    </source>
</evidence>
<feature type="domain" description="IraD/Gp25-like" evidence="1">
    <location>
        <begin position="29"/>
        <end position="119"/>
    </location>
</feature>
<keyword evidence="3" id="KW-1185">Reference proteome</keyword>
<evidence type="ECO:0000259" key="1">
    <source>
        <dbReference type="Pfam" id="PF04965"/>
    </source>
</evidence>
<dbReference type="Proteomes" id="UP001597508">
    <property type="component" value="Unassembled WGS sequence"/>
</dbReference>
<dbReference type="Gene3D" id="3.10.450.40">
    <property type="match status" value="1"/>
</dbReference>
<gene>
    <name evidence="2" type="ORF">ACFSRZ_10655</name>
</gene>
<reference evidence="3" key="1">
    <citation type="journal article" date="2019" name="Int. J. Syst. Evol. Microbiol.">
        <title>The Global Catalogue of Microorganisms (GCM) 10K type strain sequencing project: providing services to taxonomists for standard genome sequencing and annotation.</title>
        <authorList>
            <consortium name="The Broad Institute Genomics Platform"/>
            <consortium name="The Broad Institute Genome Sequencing Center for Infectious Disease"/>
            <person name="Wu L."/>
            <person name="Ma J."/>
        </authorList>
    </citation>
    <scope>NUCLEOTIDE SEQUENCE [LARGE SCALE GENOMIC DNA]</scope>
    <source>
        <strain evidence="3">KCTC 52127</strain>
    </source>
</reference>
<dbReference type="RefSeq" id="WP_379666540.1">
    <property type="nucleotide sequence ID" value="NZ_JBHULH010000004.1"/>
</dbReference>
<dbReference type="InterPro" id="IPR007048">
    <property type="entry name" value="IraD/Gp25-like"/>
</dbReference>
<evidence type="ECO:0000313" key="3">
    <source>
        <dbReference type="Proteomes" id="UP001597508"/>
    </source>
</evidence>
<dbReference type="EMBL" id="JBHULH010000004">
    <property type="protein sequence ID" value="MFD2567834.1"/>
    <property type="molecule type" value="Genomic_DNA"/>
</dbReference>
<accession>A0ABW5LTB3</accession>